<dbReference type="PANTHER" id="PTHR13847">
    <property type="entry name" value="SARCOSINE DEHYDROGENASE-RELATED"/>
    <property type="match status" value="1"/>
</dbReference>
<reference evidence="7 8" key="1">
    <citation type="submission" date="2019-06" db="EMBL/GenBank/DDBJ databases">
        <title>Whole genome shotgun sequence of Streptomyces cacaoi subsp. cacaoi NBRC 12748.</title>
        <authorList>
            <person name="Hosoyama A."/>
            <person name="Uohara A."/>
            <person name="Ohji S."/>
            <person name="Ichikawa N."/>
        </authorList>
    </citation>
    <scope>NUCLEOTIDE SEQUENCE [LARGE SCALE GENOMIC DNA]</scope>
    <source>
        <strain evidence="7 8">NBRC 12748</strain>
    </source>
</reference>
<dbReference type="Gene3D" id="3.30.9.10">
    <property type="entry name" value="D-Amino Acid Oxidase, subunit A, domain 2"/>
    <property type="match status" value="1"/>
</dbReference>
<comment type="caution">
    <text evidence="7">The sequence shown here is derived from an EMBL/GenBank/DDBJ whole genome shotgun (WGS) entry which is preliminary data.</text>
</comment>
<dbReference type="SUPFAM" id="SSF54373">
    <property type="entry name" value="FAD-linked reductases, C-terminal domain"/>
    <property type="match status" value="1"/>
</dbReference>
<feature type="region of interest" description="Disordered" evidence="5">
    <location>
        <begin position="1"/>
        <end position="47"/>
    </location>
</feature>
<feature type="domain" description="FAD dependent oxidoreductase" evidence="6">
    <location>
        <begin position="53"/>
        <end position="408"/>
    </location>
</feature>
<dbReference type="InterPro" id="IPR036188">
    <property type="entry name" value="FAD/NAD-bd_sf"/>
</dbReference>
<evidence type="ECO:0000256" key="2">
    <source>
        <dbReference type="ARBA" id="ARBA00009410"/>
    </source>
</evidence>
<dbReference type="GO" id="GO:0005737">
    <property type="term" value="C:cytoplasm"/>
    <property type="evidence" value="ECO:0007669"/>
    <property type="project" value="TreeGrafter"/>
</dbReference>
<comment type="cofactor">
    <cofactor evidence="1">
        <name>FAD</name>
        <dbReference type="ChEBI" id="CHEBI:57692"/>
    </cofactor>
</comment>
<protein>
    <submittedName>
        <fullName evidence="7">Oxidoreductase</fullName>
    </submittedName>
</protein>
<feature type="compositionally biased region" description="Basic and acidic residues" evidence="5">
    <location>
        <begin position="33"/>
        <end position="47"/>
    </location>
</feature>
<dbReference type="PANTHER" id="PTHR13847:SF286">
    <property type="entry name" value="D-AMINO ACID DEHYDROGENASE"/>
    <property type="match status" value="1"/>
</dbReference>
<evidence type="ECO:0000256" key="4">
    <source>
        <dbReference type="ARBA" id="ARBA00023002"/>
    </source>
</evidence>
<evidence type="ECO:0000256" key="1">
    <source>
        <dbReference type="ARBA" id="ARBA00001974"/>
    </source>
</evidence>
<comment type="similarity">
    <text evidence="2">Belongs to the DadA oxidoreductase family.</text>
</comment>
<evidence type="ECO:0000259" key="6">
    <source>
        <dbReference type="Pfam" id="PF01266"/>
    </source>
</evidence>
<keyword evidence="3" id="KW-0285">Flavoprotein</keyword>
<evidence type="ECO:0000313" key="7">
    <source>
        <dbReference type="EMBL" id="GEB49720.1"/>
    </source>
</evidence>
<dbReference type="AlphaFoldDB" id="A0A4Y3R0S3"/>
<dbReference type="SUPFAM" id="SSF51905">
    <property type="entry name" value="FAD/NAD(P)-binding domain"/>
    <property type="match status" value="1"/>
</dbReference>
<feature type="compositionally biased region" description="Basic and acidic residues" evidence="5">
    <location>
        <begin position="1"/>
        <end position="18"/>
    </location>
</feature>
<keyword evidence="8" id="KW-1185">Reference proteome</keyword>
<dbReference type="Pfam" id="PF01266">
    <property type="entry name" value="DAO"/>
    <property type="match status" value="1"/>
</dbReference>
<dbReference type="EMBL" id="BJMM01000008">
    <property type="protein sequence ID" value="GEB49720.1"/>
    <property type="molecule type" value="Genomic_DNA"/>
</dbReference>
<organism evidence="7 8">
    <name type="scientific">Streptomyces cacaoi</name>
    <dbReference type="NCBI Taxonomy" id="1898"/>
    <lineage>
        <taxon>Bacteria</taxon>
        <taxon>Bacillati</taxon>
        <taxon>Actinomycetota</taxon>
        <taxon>Actinomycetes</taxon>
        <taxon>Kitasatosporales</taxon>
        <taxon>Streptomycetaceae</taxon>
        <taxon>Streptomyces</taxon>
    </lineage>
</organism>
<proteinExistence type="inferred from homology"/>
<dbReference type="GO" id="GO:0016491">
    <property type="term" value="F:oxidoreductase activity"/>
    <property type="evidence" value="ECO:0007669"/>
    <property type="project" value="UniProtKB-KW"/>
</dbReference>
<accession>A0A4Y3R0S3</accession>
<feature type="compositionally biased region" description="Basic residues" evidence="5">
    <location>
        <begin position="20"/>
        <end position="32"/>
    </location>
</feature>
<sequence>MRTVRKDPKHPEKPEGPKSSRSRTGHKHHRNCKDRAEHGAYRPEATEREQSMRVAVIGGGIVGAAAGYELVRAGAEVLLVDSSAEGRATSAGAGIICPWSSRVDDPDWYRFAVAGAEHYPGLVDALAADGETDFGYRRVGSLRLVSDDEAEEAFARVTERAAHSPLAGKVELVDADRARALFPPLRHDGPAIHIPGAARLDGRSLRDAMLRAAARRGAEVVEGSAELVTDAAGSDGGAETAVRGVRVDGGFHAADAVIVAAGAWSPRLLEPLGVRVRVVPQRGQIVHLRLPGVETAAWPVVLPRSRHYLLAFDDSRVVVGATREDDTGFDHRVTAAGLAEVLDEALSVAPGLSGATHAETRIGFRPMGPDIRPLLGAVPPVAGLIVANGLGASGLTMGPYAGSVAARLARGTDPGIDLTPYDPLR</sequence>
<evidence type="ECO:0000256" key="5">
    <source>
        <dbReference type="SAM" id="MobiDB-lite"/>
    </source>
</evidence>
<name>A0A4Y3R0S3_STRCI</name>
<dbReference type="InterPro" id="IPR006076">
    <property type="entry name" value="FAD-dep_OxRdtase"/>
</dbReference>
<keyword evidence="4" id="KW-0560">Oxidoreductase</keyword>
<dbReference type="Gene3D" id="3.50.50.60">
    <property type="entry name" value="FAD/NAD(P)-binding domain"/>
    <property type="match status" value="1"/>
</dbReference>
<gene>
    <name evidence="7" type="primary">yurR_1</name>
    <name evidence="7" type="ORF">SCA03_22710</name>
</gene>
<dbReference type="Proteomes" id="UP000319210">
    <property type="component" value="Unassembled WGS sequence"/>
</dbReference>
<evidence type="ECO:0000313" key="8">
    <source>
        <dbReference type="Proteomes" id="UP000319210"/>
    </source>
</evidence>
<evidence type="ECO:0000256" key="3">
    <source>
        <dbReference type="ARBA" id="ARBA00022630"/>
    </source>
</evidence>